<proteinExistence type="predicted"/>
<organism evidence="1 2">
    <name type="scientific">Holdemania filiformis DSM 12042</name>
    <dbReference type="NCBI Taxonomy" id="545696"/>
    <lineage>
        <taxon>Bacteria</taxon>
        <taxon>Bacillati</taxon>
        <taxon>Bacillota</taxon>
        <taxon>Erysipelotrichia</taxon>
        <taxon>Erysipelotrichales</taxon>
        <taxon>Erysipelotrichaceae</taxon>
        <taxon>Holdemania</taxon>
    </lineage>
</organism>
<comment type="caution">
    <text evidence="1">The sequence shown here is derived from an EMBL/GenBank/DDBJ whole genome shotgun (WGS) entry which is preliminary data.</text>
</comment>
<evidence type="ECO:0000313" key="1">
    <source>
        <dbReference type="EMBL" id="EEF65780.1"/>
    </source>
</evidence>
<dbReference type="EMBL" id="ACCF01000257">
    <property type="protein sequence ID" value="EEF65780.1"/>
    <property type="molecule type" value="Genomic_DNA"/>
</dbReference>
<dbReference type="AlphaFoldDB" id="B9YE19"/>
<dbReference type="STRING" id="545696.HOLDEFILI_04093"/>
<reference evidence="1 2" key="1">
    <citation type="submission" date="2008-12" db="EMBL/GenBank/DDBJ databases">
        <authorList>
            <person name="Fulton L."/>
            <person name="Clifton S."/>
            <person name="Fulton B."/>
            <person name="Xu J."/>
            <person name="Minx P."/>
            <person name="Pepin K.H."/>
            <person name="Johnson M."/>
            <person name="Bhonagiri V."/>
            <person name="Nash W.E."/>
            <person name="Mardis E.R."/>
            <person name="Wilson R.K."/>
        </authorList>
    </citation>
    <scope>NUCLEOTIDE SEQUENCE [LARGE SCALE GENOMIC DNA]</scope>
    <source>
        <strain evidence="1 2">DSM 12042</strain>
    </source>
</reference>
<evidence type="ECO:0000313" key="2">
    <source>
        <dbReference type="Proteomes" id="UP000005950"/>
    </source>
</evidence>
<protein>
    <submittedName>
        <fullName evidence="1">Uncharacterized protein</fullName>
    </submittedName>
</protein>
<dbReference type="HOGENOM" id="CLU_3062313_0_0_9"/>
<reference evidence="1 2" key="2">
    <citation type="submission" date="2009-02" db="EMBL/GenBank/DDBJ databases">
        <title>Draft genome sequence of Holdemania filiformis DSM 12042.</title>
        <authorList>
            <person name="Sudarsanam P."/>
            <person name="Ley R."/>
            <person name="Guruge J."/>
            <person name="Turnbaugh P.J."/>
            <person name="Mahowald M."/>
            <person name="Liep D."/>
            <person name="Gordon J."/>
        </authorList>
    </citation>
    <scope>NUCLEOTIDE SEQUENCE [LARGE SCALE GENOMIC DNA]</scope>
    <source>
        <strain evidence="1 2">DSM 12042</strain>
    </source>
</reference>
<dbReference type="Proteomes" id="UP000005950">
    <property type="component" value="Unassembled WGS sequence"/>
</dbReference>
<gene>
    <name evidence="1" type="ORF">HOLDEFILI_04093</name>
</gene>
<name>B9YE19_9FIRM</name>
<sequence length="53" mass="6388">MEIIIPIPDSQRNWTIVNGGRMETSIPFRRSFRFLSEPGLKLERYNQEETYDR</sequence>
<accession>B9YE19</accession>